<reference evidence="1" key="1">
    <citation type="journal article" date="2014" name="Front. Microbiol.">
        <title>High frequency of phylogenetically diverse reductive dehalogenase-homologous genes in deep subseafloor sedimentary metagenomes.</title>
        <authorList>
            <person name="Kawai M."/>
            <person name="Futagami T."/>
            <person name="Toyoda A."/>
            <person name="Takaki Y."/>
            <person name="Nishi S."/>
            <person name="Hori S."/>
            <person name="Arai W."/>
            <person name="Tsubouchi T."/>
            <person name="Morono Y."/>
            <person name="Uchiyama I."/>
            <person name="Ito T."/>
            <person name="Fujiyama A."/>
            <person name="Inagaki F."/>
            <person name="Takami H."/>
        </authorList>
    </citation>
    <scope>NUCLEOTIDE SEQUENCE</scope>
    <source>
        <strain evidence="1">Expedition CK06-06</strain>
    </source>
</reference>
<organism evidence="1">
    <name type="scientific">marine sediment metagenome</name>
    <dbReference type="NCBI Taxonomy" id="412755"/>
    <lineage>
        <taxon>unclassified sequences</taxon>
        <taxon>metagenomes</taxon>
        <taxon>ecological metagenomes</taxon>
    </lineage>
</organism>
<name>X0YB45_9ZZZZ</name>
<gene>
    <name evidence="1" type="ORF">S01H1_83355</name>
</gene>
<dbReference type="AlphaFoldDB" id="X0YB45"/>
<accession>X0YB45</accession>
<sequence length="78" mass="8954">MNMMNNAYIQAQIEQLEMALDRIFNDADLMKIEIGRLRAGVGVHPGESWQTEDAQPDEPCRPADWVEYDMIKRDEGEG</sequence>
<comment type="caution">
    <text evidence="1">The sequence shown here is derived from an EMBL/GenBank/DDBJ whole genome shotgun (WGS) entry which is preliminary data.</text>
</comment>
<evidence type="ECO:0000313" key="1">
    <source>
        <dbReference type="EMBL" id="GAG44502.1"/>
    </source>
</evidence>
<dbReference type="EMBL" id="BARS01056651">
    <property type="protein sequence ID" value="GAG44502.1"/>
    <property type="molecule type" value="Genomic_DNA"/>
</dbReference>
<protein>
    <submittedName>
        <fullName evidence="1">Uncharacterized protein</fullName>
    </submittedName>
</protein>
<proteinExistence type="predicted"/>